<organism evidence="2 3">
    <name type="scientific">Pedobacter paludis</name>
    <dbReference type="NCBI Taxonomy" id="2203212"/>
    <lineage>
        <taxon>Bacteria</taxon>
        <taxon>Pseudomonadati</taxon>
        <taxon>Bacteroidota</taxon>
        <taxon>Sphingobacteriia</taxon>
        <taxon>Sphingobacteriales</taxon>
        <taxon>Sphingobacteriaceae</taxon>
        <taxon>Pedobacter</taxon>
    </lineage>
</organism>
<name>A0A317ETV9_9SPHI</name>
<evidence type="ECO:0000256" key="1">
    <source>
        <dbReference type="SAM" id="MobiDB-lite"/>
    </source>
</evidence>
<feature type="compositionally biased region" description="Basic and acidic residues" evidence="1">
    <location>
        <begin position="24"/>
        <end position="55"/>
    </location>
</feature>
<feature type="region of interest" description="Disordered" evidence="1">
    <location>
        <begin position="21"/>
        <end position="69"/>
    </location>
</feature>
<dbReference type="Proteomes" id="UP000245391">
    <property type="component" value="Unassembled WGS sequence"/>
</dbReference>
<comment type="caution">
    <text evidence="2">The sequence shown here is derived from an EMBL/GenBank/DDBJ whole genome shotgun (WGS) entry which is preliminary data.</text>
</comment>
<evidence type="ECO:0000313" key="3">
    <source>
        <dbReference type="Proteomes" id="UP000245391"/>
    </source>
</evidence>
<dbReference type="PROSITE" id="PS51257">
    <property type="entry name" value="PROKAR_LIPOPROTEIN"/>
    <property type="match status" value="1"/>
</dbReference>
<dbReference type="OrthoDB" id="770824at2"/>
<reference evidence="3" key="1">
    <citation type="submission" date="2018-05" db="EMBL/GenBank/DDBJ databases">
        <title>Pedobacter paludis sp. nov., isolated from wetland soil.</title>
        <authorList>
            <person name="Zhang Y."/>
        </authorList>
    </citation>
    <scope>NUCLEOTIDE SEQUENCE [LARGE SCALE GENOMIC DNA]</scope>
    <source>
        <strain evidence="3">R-8</strain>
    </source>
</reference>
<dbReference type="AlphaFoldDB" id="A0A317ETV9"/>
<accession>A0A317ETV9</accession>
<proteinExistence type="predicted"/>
<evidence type="ECO:0000313" key="2">
    <source>
        <dbReference type="EMBL" id="PWS30381.1"/>
    </source>
</evidence>
<sequence>MKKHFLLGLTLVATFVVSCSGNRADGKDGQKDTSYKYSDTSKHLPQDTVGKDKYQDSISNTPRLPETKK</sequence>
<dbReference type="EMBL" id="QGNY01000007">
    <property type="protein sequence ID" value="PWS30381.1"/>
    <property type="molecule type" value="Genomic_DNA"/>
</dbReference>
<gene>
    <name evidence="2" type="ORF">DF947_18320</name>
</gene>
<protein>
    <submittedName>
        <fullName evidence="2">Uncharacterized protein</fullName>
    </submittedName>
</protein>
<keyword evidence="3" id="KW-1185">Reference proteome</keyword>
<dbReference type="RefSeq" id="WP_109931619.1">
    <property type="nucleotide sequence ID" value="NZ_QGNY01000007.1"/>
</dbReference>